<organism evidence="2 3">
    <name type="scientific">Hibiscus sabdariffa</name>
    <name type="common">roselle</name>
    <dbReference type="NCBI Taxonomy" id="183260"/>
    <lineage>
        <taxon>Eukaryota</taxon>
        <taxon>Viridiplantae</taxon>
        <taxon>Streptophyta</taxon>
        <taxon>Embryophyta</taxon>
        <taxon>Tracheophyta</taxon>
        <taxon>Spermatophyta</taxon>
        <taxon>Magnoliopsida</taxon>
        <taxon>eudicotyledons</taxon>
        <taxon>Gunneridae</taxon>
        <taxon>Pentapetalae</taxon>
        <taxon>rosids</taxon>
        <taxon>malvids</taxon>
        <taxon>Malvales</taxon>
        <taxon>Malvaceae</taxon>
        <taxon>Malvoideae</taxon>
        <taxon>Hibiscus</taxon>
    </lineage>
</organism>
<protein>
    <recommendedName>
        <fullName evidence="1">RNase H type-1 domain-containing protein</fullName>
    </recommendedName>
</protein>
<keyword evidence="3" id="KW-1185">Reference proteome</keyword>
<dbReference type="Pfam" id="PF13456">
    <property type="entry name" value="RVT_3"/>
    <property type="match status" value="1"/>
</dbReference>
<reference evidence="2 3" key="1">
    <citation type="journal article" date="2024" name="G3 (Bethesda)">
        <title>Genome assembly of Hibiscus sabdariffa L. provides insights into metabolisms of medicinal natural products.</title>
        <authorList>
            <person name="Kim T."/>
        </authorList>
    </citation>
    <scope>NUCLEOTIDE SEQUENCE [LARGE SCALE GENOMIC DNA]</scope>
    <source>
        <strain evidence="2">TK-2024</strain>
        <tissue evidence="2">Old leaves</tissue>
    </source>
</reference>
<dbReference type="Proteomes" id="UP001472677">
    <property type="component" value="Unassembled WGS sequence"/>
</dbReference>
<evidence type="ECO:0000313" key="3">
    <source>
        <dbReference type="Proteomes" id="UP001472677"/>
    </source>
</evidence>
<evidence type="ECO:0000259" key="1">
    <source>
        <dbReference type="Pfam" id="PF13456"/>
    </source>
</evidence>
<feature type="domain" description="RNase H type-1" evidence="1">
    <location>
        <begin position="61"/>
        <end position="129"/>
    </location>
</feature>
<dbReference type="InterPro" id="IPR044730">
    <property type="entry name" value="RNase_H-like_dom_plant"/>
</dbReference>
<comment type="caution">
    <text evidence="2">The sequence shown here is derived from an EMBL/GenBank/DDBJ whole genome shotgun (WGS) entry which is preliminary data.</text>
</comment>
<gene>
    <name evidence="2" type="ORF">V6N12_065029</name>
</gene>
<dbReference type="EMBL" id="JBBPBM010000002">
    <property type="protein sequence ID" value="KAK8596544.1"/>
    <property type="molecule type" value="Genomic_DNA"/>
</dbReference>
<proteinExistence type="predicted"/>
<evidence type="ECO:0000313" key="2">
    <source>
        <dbReference type="EMBL" id="KAK8596544.1"/>
    </source>
</evidence>
<dbReference type="InterPro" id="IPR002156">
    <property type="entry name" value="RNaseH_domain"/>
</dbReference>
<sequence length="155" mass="17804">MLVWKIRKRHNNFVFTDTRASMNDVLRCSIAYSLDVSLCRIKLPTYPHHSKRNHGGFSSACGLQLAWSYGFKLLQIQSDSSQAVQLLNDPNVDYSLFPPIRDITMLRRRSWYTDLLWIPREGNMVADGMTKVTTAPNFQNITFSYAPTSISQLVE</sequence>
<dbReference type="InterPro" id="IPR053151">
    <property type="entry name" value="RNase_H-like"/>
</dbReference>
<dbReference type="PANTHER" id="PTHR47723:SF19">
    <property type="entry name" value="POLYNUCLEOTIDYL TRANSFERASE, RIBONUCLEASE H-LIKE SUPERFAMILY PROTEIN"/>
    <property type="match status" value="1"/>
</dbReference>
<dbReference type="PANTHER" id="PTHR47723">
    <property type="entry name" value="OS05G0353850 PROTEIN"/>
    <property type="match status" value="1"/>
</dbReference>
<accession>A0ABR2G7I5</accession>
<name>A0ABR2G7I5_9ROSI</name>
<dbReference type="CDD" id="cd06222">
    <property type="entry name" value="RNase_H_like"/>
    <property type="match status" value="1"/>
</dbReference>